<dbReference type="GeneID" id="7202863"/>
<dbReference type="GO" id="GO:0004382">
    <property type="term" value="F:GDP phosphatase activity"/>
    <property type="evidence" value="ECO:0007669"/>
    <property type="project" value="TreeGrafter"/>
</dbReference>
<dbReference type="PANTHER" id="PTHR13023:SF3">
    <property type="entry name" value="SOLUBLE CALCIUM-ACTIVATED NUCLEOTIDASE 1"/>
    <property type="match status" value="1"/>
</dbReference>
<dbReference type="PANTHER" id="PTHR13023">
    <property type="entry name" value="APYRASE"/>
    <property type="match status" value="1"/>
</dbReference>
<evidence type="ECO:0000256" key="3">
    <source>
        <dbReference type="ARBA" id="ARBA00022801"/>
    </source>
</evidence>
<evidence type="ECO:0000256" key="4">
    <source>
        <dbReference type="ARBA" id="ARBA00022837"/>
    </source>
</evidence>
<evidence type="ECO:0008006" key="9">
    <source>
        <dbReference type="Google" id="ProtNLM"/>
    </source>
</evidence>
<dbReference type="AlphaFoldDB" id="B7G4G2"/>
<reference evidence="8" key="2">
    <citation type="submission" date="2008-08" db="EMBL/GenBank/DDBJ databases">
        <authorList>
            <consortium name="Diatom Consortium"/>
            <person name="Grigoriev I."/>
            <person name="Grimwood J."/>
            <person name="Kuo A."/>
            <person name="Otillar R.P."/>
            <person name="Salamov A."/>
            <person name="Detter J.C."/>
            <person name="Lindquist E."/>
            <person name="Shapiro H."/>
            <person name="Lucas S."/>
            <person name="Glavina del Rio T."/>
            <person name="Pitluck S."/>
            <person name="Rokhsar D."/>
            <person name="Bowler C."/>
        </authorList>
    </citation>
    <scope>GENOME REANNOTATION</scope>
    <source>
        <strain evidence="8">CCAP 1055/1</strain>
    </source>
</reference>
<comment type="similarity">
    <text evidence="5">Belongs to the apyrase family.</text>
</comment>
<dbReference type="GO" id="GO:0045134">
    <property type="term" value="F:UDP phosphatase activity"/>
    <property type="evidence" value="ECO:0007669"/>
    <property type="project" value="TreeGrafter"/>
</dbReference>
<dbReference type="InterPro" id="IPR036258">
    <property type="entry name" value="Apyrase_sf"/>
</dbReference>
<gene>
    <name evidence="7" type="ORF">PHATRDRAFT_14301</name>
</gene>
<dbReference type="Proteomes" id="UP000000759">
    <property type="component" value="Chromosome 14"/>
</dbReference>
<organism evidence="7 8">
    <name type="scientific">Phaeodactylum tricornutum (strain CCAP 1055/1)</name>
    <dbReference type="NCBI Taxonomy" id="556484"/>
    <lineage>
        <taxon>Eukaryota</taxon>
        <taxon>Sar</taxon>
        <taxon>Stramenopiles</taxon>
        <taxon>Ochrophyta</taxon>
        <taxon>Bacillariophyta</taxon>
        <taxon>Bacillariophyceae</taxon>
        <taxon>Bacillariophycidae</taxon>
        <taxon>Naviculales</taxon>
        <taxon>Phaeodactylaceae</taxon>
        <taxon>Phaeodactylum</taxon>
    </lineage>
</organism>
<name>B7G4G2_PHATC</name>
<dbReference type="EMBL" id="CM000616">
    <property type="protein sequence ID" value="EEC46449.1"/>
    <property type="molecule type" value="Genomic_DNA"/>
</dbReference>
<keyword evidence="8" id="KW-1185">Reference proteome</keyword>
<dbReference type="SUPFAM" id="SSF101887">
    <property type="entry name" value="Apyrase"/>
    <property type="match status" value="1"/>
</dbReference>
<dbReference type="GO" id="GO:0030166">
    <property type="term" value="P:proteoglycan biosynthetic process"/>
    <property type="evidence" value="ECO:0007669"/>
    <property type="project" value="TreeGrafter"/>
</dbReference>
<accession>B7G4G2</accession>
<feature type="binding site" evidence="6">
    <location>
        <position position="118"/>
    </location>
    <ligand>
        <name>Ca(2+)</name>
        <dbReference type="ChEBI" id="CHEBI:29108"/>
    </ligand>
</feature>
<feature type="binding site" evidence="6">
    <location>
        <position position="65"/>
    </location>
    <ligand>
        <name>Ca(2+)</name>
        <dbReference type="ChEBI" id="CHEBI:29108"/>
    </ligand>
</feature>
<evidence type="ECO:0000256" key="6">
    <source>
        <dbReference type="PIRSR" id="PIRSR609283-1"/>
    </source>
</evidence>
<evidence type="ECO:0000313" key="8">
    <source>
        <dbReference type="Proteomes" id="UP000000759"/>
    </source>
</evidence>
<comment type="cofactor">
    <cofactor evidence="1 6">
        <name>Ca(2+)</name>
        <dbReference type="ChEBI" id="CHEBI:29108"/>
    </cofactor>
</comment>
<sequence>MRFNFAAVTDLDELSRVEWEKKPTFRSVLVPGTLTATQGRYHIKFENARELLTLHNEAGRGAEFSELTVYNDRLLTFDDRTGDVFELLNNAEATKSFVVPRFVITEGNGDTDKGMKWEWSTVKNGELYMGSMGKEYTRPDGTIQNRNNLWIGILNAEGELRREDWTDQYNVVRKALKALSPGYLIIEAVNWSDHLQKWVFLPRRISETAYDENEDERRGGRQLVLVSPDFSSTQVVDINLQKDPLKGFSTFAFVPNTNDRHAFAIRSVEEDCVGGLETCKQRSYFIVFDVLSGETLSEEVKYPEDLKFEGLEFVNIYTKPPPFSNMT</sequence>
<keyword evidence="4 6" id="KW-0106">Calcium</keyword>
<evidence type="ECO:0000256" key="2">
    <source>
        <dbReference type="ARBA" id="ARBA00022723"/>
    </source>
</evidence>
<keyword evidence="3" id="KW-0378">Hydrolase</keyword>
<reference evidence="7 8" key="1">
    <citation type="journal article" date="2008" name="Nature">
        <title>The Phaeodactylum genome reveals the evolutionary history of diatom genomes.</title>
        <authorList>
            <person name="Bowler C."/>
            <person name="Allen A.E."/>
            <person name="Badger J.H."/>
            <person name="Grimwood J."/>
            <person name="Jabbari K."/>
            <person name="Kuo A."/>
            <person name="Maheswari U."/>
            <person name="Martens C."/>
            <person name="Maumus F."/>
            <person name="Otillar R.P."/>
            <person name="Rayko E."/>
            <person name="Salamov A."/>
            <person name="Vandepoele K."/>
            <person name="Beszteri B."/>
            <person name="Gruber A."/>
            <person name="Heijde M."/>
            <person name="Katinka M."/>
            <person name="Mock T."/>
            <person name="Valentin K."/>
            <person name="Verret F."/>
            <person name="Berges J.A."/>
            <person name="Brownlee C."/>
            <person name="Cadoret J.P."/>
            <person name="Chiovitti A."/>
            <person name="Choi C.J."/>
            <person name="Coesel S."/>
            <person name="De Martino A."/>
            <person name="Detter J.C."/>
            <person name="Durkin C."/>
            <person name="Falciatore A."/>
            <person name="Fournet J."/>
            <person name="Haruta M."/>
            <person name="Huysman M.J."/>
            <person name="Jenkins B.D."/>
            <person name="Jiroutova K."/>
            <person name="Jorgensen R.E."/>
            <person name="Joubert Y."/>
            <person name="Kaplan A."/>
            <person name="Kroger N."/>
            <person name="Kroth P.G."/>
            <person name="La Roche J."/>
            <person name="Lindquist E."/>
            <person name="Lommer M."/>
            <person name="Martin-Jezequel V."/>
            <person name="Lopez P.J."/>
            <person name="Lucas S."/>
            <person name="Mangogna M."/>
            <person name="McGinnis K."/>
            <person name="Medlin L.K."/>
            <person name="Montsant A."/>
            <person name="Oudot-Le Secq M.P."/>
            <person name="Napoli C."/>
            <person name="Obornik M."/>
            <person name="Parker M.S."/>
            <person name="Petit J.L."/>
            <person name="Porcel B.M."/>
            <person name="Poulsen N."/>
            <person name="Robison M."/>
            <person name="Rychlewski L."/>
            <person name="Rynearson T.A."/>
            <person name="Schmutz J."/>
            <person name="Shapiro H."/>
            <person name="Siaut M."/>
            <person name="Stanley M."/>
            <person name="Sussman M.R."/>
            <person name="Taylor A.R."/>
            <person name="Vardi A."/>
            <person name="von Dassow P."/>
            <person name="Vyverman W."/>
            <person name="Willis A."/>
            <person name="Wyrwicz L.S."/>
            <person name="Rokhsar D.S."/>
            <person name="Weissenbach J."/>
            <person name="Armbrust E.V."/>
            <person name="Green B.R."/>
            <person name="Van de Peer Y."/>
            <person name="Grigoriev I.V."/>
        </authorList>
    </citation>
    <scope>NUCLEOTIDE SEQUENCE [LARGE SCALE GENOMIC DNA]</scope>
    <source>
        <strain evidence="7 8">CCAP 1055/1</strain>
    </source>
</reference>
<evidence type="ECO:0000256" key="5">
    <source>
        <dbReference type="ARBA" id="ARBA00025738"/>
    </source>
</evidence>
<dbReference type="RefSeq" id="XP_002181909.1">
    <property type="nucleotide sequence ID" value="XM_002181873.1"/>
</dbReference>
<feature type="binding site" evidence="6">
    <location>
        <position position="309"/>
    </location>
    <ligand>
        <name>Ca(2+)</name>
        <dbReference type="ChEBI" id="CHEBI:29108"/>
    </ligand>
</feature>
<dbReference type="InterPro" id="IPR009283">
    <property type="entry name" value="Apyrase"/>
</dbReference>
<feature type="binding site" evidence="6">
    <location>
        <position position="187"/>
    </location>
    <ligand>
        <name>Ca(2+)</name>
        <dbReference type="ChEBI" id="CHEBI:29108"/>
    </ligand>
</feature>
<dbReference type="eggNOG" id="KOG4494">
    <property type="taxonomic scope" value="Eukaryota"/>
</dbReference>
<dbReference type="Pfam" id="PF06079">
    <property type="entry name" value="Apyrase"/>
    <property type="match status" value="1"/>
</dbReference>
<feature type="binding site" evidence="6">
    <location>
        <position position="66"/>
    </location>
    <ligand>
        <name>Ca(2+)</name>
        <dbReference type="ChEBI" id="CHEBI:29108"/>
    </ligand>
</feature>
<dbReference type="KEGG" id="pti:PHATRDRAFT_14301"/>
<dbReference type="Gene3D" id="2.120.10.100">
    <property type="entry name" value="Apyrase"/>
    <property type="match status" value="1"/>
</dbReference>
<dbReference type="InParanoid" id="B7G4G2"/>
<dbReference type="HOGENOM" id="CLU_047493_0_0_1"/>
<dbReference type="STRING" id="556484.B7G4G2"/>
<dbReference type="OrthoDB" id="25028at2759"/>
<keyword evidence="2 6" id="KW-0479">Metal-binding</keyword>
<proteinExistence type="inferred from homology"/>
<feature type="binding site" evidence="6">
    <location>
        <position position="249"/>
    </location>
    <ligand>
        <name>Ca(2+)</name>
        <dbReference type="ChEBI" id="CHEBI:29108"/>
    </ligand>
</feature>
<evidence type="ECO:0000256" key="1">
    <source>
        <dbReference type="ARBA" id="ARBA00001913"/>
    </source>
</evidence>
<evidence type="ECO:0000313" key="7">
    <source>
        <dbReference type="EMBL" id="EEC46449.1"/>
    </source>
</evidence>
<dbReference type="PaxDb" id="2850-Phatr14301"/>
<protein>
    <recommendedName>
        <fullName evidence="9">Apyrase</fullName>
    </recommendedName>
</protein>
<dbReference type="GO" id="GO:0005509">
    <property type="term" value="F:calcium ion binding"/>
    <property type="evidence" value="ECO:0007669"/>
    <property type="project" value="InterPro"/>
</dbReference>